<accession>A0A9W6QFQ5</accession>
<dbReference type="SUPFAM" id="SSF54862">
    <property type="entry name" value="4Fe-4S ferredoxins"/>
    <property type="match status" value="1"/>
</dbReference>
<dbReference type="GO" id="GO:0051536">
    <property type="term" value="F:iron-sulfur cluster binding"/>
    <property type="evidence" value="ECO:0007669"/>
    <property type="project" value="UniProtKB-KW"/>
</dbReference>
<keyword evidence="2 4" id="KW-0408">Iron</keyword>
<dbReference type="AlphaFoldDB" id="A0A9W6QFQ5"/>
<dbReference type="PRINTS" id="PR00352">
    <property type="entry name" value="3FE4SFRDOXIN"/>
</dbReference>
<dbReference type="Gene3D" id="3.30.70.20">
    <property type="match status" value="1"/>
</dbReference>
<evidence type="ECO:0000313" key="6">
    <source>
        <dbReference type="Proteomes" id="UP001165042"/>
    </source>
</evidence>
<keyword evidence="4" id="KW-0813">Transport</keyword>
<evidence type="ECO:0000256" key="3">
    <source>
        <dbReference type="ARBA" id="ARBA00023014"/>
    </source>
</evidence>
<dbReference type="InterPro" id="IPR001080">
    <property type="entry name" value="3Fe4S_ferredoxin"/>
</dbReference>
<comment type="caution">
    <text evidence="5">The sequence shown here is derived from an EMBL/GenBank/DDBJ whole genome shotgun (WGS) entry which is preliminary data.</text>
</comment>
<protein>
    <recommendedName>
        <fullName evidence="4">Ferredoxin</fullName>
    </recommendedName>
</protein>
<evidence type="ECO:0000256" key="4">
    <source>
        <dbReference type="RuleBase" id="RU368020"/>
    </source>
</evidence>
<evidence type="ECO:0000256" key="1">
    <source>
        <dbReference type="ARBA" id="ARBA00022723"/>
    </source>
</evidence>
<name>A0A9W6QFQ5_9PSEU</name>
<sequence length="72" mass="7647">MTWSISVDTTTCLGSGICAGSRPDIFQFHGSYAEPITDHLDPDEDVLDLADTCPAAAILIRDESGAELAPRP</sequence>
<dbReference type="Pfam" id="PF13370">
    <property type="entry name" value="Fer4_13"/>
    <property type="match status" value="1"/>
</dbReference>
<dbReference type="RefSeq" id="WP_285606486.1">
    <property type="nucleotide sequence ID" value="NZ_BSSD01000001.1"/>
</dbReference>
<keyword evidence="4" id="KW-0249">Electron transport</keyword>
<evidence type="ECO:0000256" key="2">
    <source>
        <dbReference type="ARBA" id="ARBA00023004"/>
    </source>
</evidence>
<keyword evidence="1 4" id="KW-0479">Metal-binding</keyword>
<dbReference type="EMBL" id="BSSD01000001">
    <property type="protein sequence ID" value="GLW89246.1"/>
    <property type="molecule type" value="Genomic_DNA"/>
</dbReference>
<dbReference type="Proteomes" id="UP001165042">
    <property type="component" value="Unassembled WGS sequence"/>
</dbReference>
<comment type="function">
    <text evidence="4">Ferredoxins are iron-sulfur proteins that transfer electrons in a wide variety of metabolic reactions.</text>
</comment>
<reference evidence="5" key="1">
    <citation type="submission" date="2023-02" db="EMBL/GenBank/DDBJ databases">
        <title>Actinokineospora globicatena NBRC 15670.</title>
        <authorList>
            <person name="Ichikawa N."/>
            <person name="Sato H."/>
            <person name="Tonouchi N."/>
        </authorList>
    </citation>
    <scope>NUCLEOTIDE SEQUENCE</scope>
    <source>
        <strain evidence="5">NBRC 15670</strain>
    </source>
</reference>
<dbReference type="GO" id="GO:0005506">
    <property type="term" value="F:iron ion binding"/>
    <property type="evidence" value="ECO:0007669"/>
    <property type="project" value="UniProtKB-UniRule"/>
</dbReference>
<proteinExistence type="predicted"/>
<dbReference type="GO" id="GO:0009055">
    <property type="term" value="F:electron transfer activity"/>
    <property type="evidence" value="ECO:0007669"/>
    <property type="project" value="UniProtKB-UniRule"/>
</dbReference>
<evidence type="ECO:0000313" key="5">
    <source>
        <dbReference type="EMBL" id="GLW89246.1"/>
    </source>
</evidence>
<organism evidence="5 6">
    <name type="scientific">Actinokineospora globicatena</name>
    <dbReference type="NCBI Taxonomy" id="103729"/>
    <lineage>
        <taxon>Bacteria</taxon>
        <taxon>Bacillati</taxon>
        <taxon>Actinomycetota</taxon>
        <taxon>Actinomycetes</taxon>
        <taxon>Pseudonocardiales</taxon>
        <taxon>Pseudonocardiaceae</taxon>
        <taxon>Actinokineospora</taxon>
    </lineage>
</organism>
<keyword evidence="3 4" id="KW-0411">Iron-sulfur</keyword>
<gene>
    <name evidence="5" type="ORF">Aglo03_00620</name>
</gene>
<keyword evidence="6" id="KW-1185">Reference proteome</keyword>